<dbReference type="GeneID" id="69696578"/>
<dbReference type="GO" id="GO:0016787">
    <property type="term" value="F:hydrolase activity"/>
    <property type="evidence" value="ECO:0007669"/>
    <property type="project" value="UniProtKB-KW"/>
</dbReference>
<name>A0A5P6N9E6_9SPHN</name>
<dbReference type="AlphaFoldDB" id="A0A5P6N9E6"/>
<evidence type="ECO:0000313" key="3">
    <source>
        <dbReference type="EMBL" id="QFI62641.1"/>
    </source>
</evidence>
<dbReference type="Proteomes" id="UP000325385">
    <property type="component" value="Chromosome"/>
</dbReference>
<dbReference type="InterPro" id="IPR001279">
    <property type="entry name" value="Metallo-B-lactamas"/>
</dbReference>
<evidence type="ECO:0000313" key="4">
    <source>
        <dbReference type="Proteomes" id="UP000325385"/>
    </source>
</evidence>
<evidence type="ECO:0000259" key="2">
    <source>
        <dbReference type="SMART" id="SM00849"/>
    </source>
</evidence>
<dbReference type="Gene3D" id="3.60.15.10">
    <property type="entry name" value="Ribonuclease Z/Hydroxyacylglutathione hydrolase-like"/>
    <property type="match status" value="1"/>
</dbReference>
<dbReference type="InterPro" id="IPR036866">
    <property type="entry name" value="RibonucZ/Hydroxyglut_hydro"/>
</dbReference>
<accession>A0A5P6N9E6</accession>
<feature type="compositionally biased region" description="Pro residues" evidence="1">
    <location>
        <begin position="15"/>
        <end position="25"/>
    </location>
</feature>
<feature type="region of interest" description="Disordered" evidence="1">
    <location>
        <begin position="1"/>
        <end position="61"/>
    </location>
</feature>
<feature type="domain" description="Metallo-beta-lactamase" evidence="2">
    <location>
        <begin position="113"/>
        <end position="287"/>
    </location>
</feature>
<reference evidence="4" key="1">
    <citation type="submission" date="2018-09" db="EMBL/GenBank/DDBJ databases">
        <title>Nocardia yunnanensis sp. nov., an actinomycete isolated from a soil sample.</title>
        <authorList>
            <person name="Zhang J."/>
        </authorList>
    </citation>
    <scope>NUCLEOTIDE SEQUENCE [LARGE SCALE GENOMIC DNA]</scope>
    <source>
        <strain evidence="4">21-3</strain>
    </source>
</reference>
<dbReference type="SMART" id="SM00849">
    <property type="entry name" value="Lactamase_B"/>
    <property type="match status" value="1"/>
</dbReference>
<dbReference type="SUPFAM" id="SSF56281">
    <property type="entry name" value="Metallo-hydrolase/oxidoreductase"/>
    <property type="match status" value="1"/>
</dbReference>
<keyword evidence="3" id="KW-0378">Hydrolase</keyword>
<dbReference type="RefSeq" id="WP_151885122.1">
    <property type="nucleotide sequence ID" value="NZ_CP032228.1"/>
</dbReference>
<sequence length="368" mass="40489">MPHTRSAPGSTQEPAPSPTPTPSLPPTFAGNGNLAIGYNPDGVRHTDSTVPTAPRSPVRHDYAATGPAPGRLGFRWINGSIVAATNTDPRVQVVQYNEDTFVLRQNVCVHWEAPFVYLLFGNEGALLIDSGGTANPQHFPLRETVDAIVARWCQMRGRPSTPLTIALTSGEDIAQNQGLKQFIGRPRTTIVPPPIAAMKAHYGFAGAWPGATGMIDLGDRIVEVIPTPGTHRDGVSFYDPYCDLLFTGDLLFPGRINIGNDRDYVASLIRLRDFAARNPILFMLGGHIDMMFAPGRFYPRFATNKPYERILQLLPEVIDDALRHAREVQGRDMMLIRPDFVLFNGVSPDQRTSVWPEGVPQITPPYPF</sequence>
<organism evidence="3 4">
    <name type="scientific">Qipengyuania flava</name>
    <dbReference type="NCBI Taxonomy" id="192812"/>
    <lineage>
        <taxon>Bacteria</taxon>
        <taxon>Pseudomonadati</taxon>
        <taxon>Pseudomonadota</taxon>
        <taxon>Alphaproteobacteria</taxon>
        <taxon>Sphingomonadales</taxon>
        <taxon>Erythrobacteraceae</taxon>
        <taxon>Qipengyuania</taxon>
    </lineage>
</organism>
<proteinExistence type="predicted"/>
<dbReference type="EMBL" id="CP032228">
    <property type="protein sequence ID" value="QFI62641.1"/>
    <property type="molecule type" value="Genomic_DNA"/>
</dbReference>
<dbReference type="Pfam" id="PF00753">
    <property type="entry name" value="Lactamase_B"/>
    <property type="match status" value="1"/>
</dbReference>
<gene>
    <name evidence="3" type="ORF">D0Y83_04655</name>
</gene>
<evidence type="ECO:0000256" key="1">
    <source>
        <dbReference type="SAM" id="MobiDB-lite"/>
    </source>
</evidence>
<protein>
    <submittedName>
        <fullName evidence="3">MBL fold metallo-hydrolase</fullName>
    </submittedName>
</protein>